<accession>A0AAQ3S9K3</accession>
<evidence type="ECO:0000256" key="2">
    <source>
        <dbReference type="ARBA" id="ARBA00005567"/>
    </source>
</evidence>
<dbReference type="PROSITE" id="PS50088">
    <property type="entry name" value="ANK_REPEAT"/>
    <property type="match status" value="2"/>
</dbReference>
<dbReference type="InterPro" id="IPR035984">
    <property type="entry name" value="Acyl-CoA-binding_sf"/>
</dbReference>
<organism evidence="9 10">
    <name type="scientific">Vigna mungo</name>
    <name type="common">Black gram</name>
    <name type="synonym">Phaseolus mungo</name>
    <dbReference type="NCBI Taxonomy" id="3915"/>
    <lineage>
        <taxon>Eukaryota</taxon>
        <taxon>Viridiplantae</taxon>
        <taxon>Streptophyta</taxon>
        <taxon>Embryophyta</taxon>
        <taxon>Tracheophyta</taxon>
        <taxon>Spermatophyta</taxon>
        <taxon>Magnoliopsida</taxon>
        <taxon>eudicotyledons</taxon>
        <taxon>Gunneridae</taxon>
        <taxon>Pentapetalae</taxon>
        <taxon>rosids</taxon>
        <taxon>fabids</taxon>
        <taxon>Fabales</taxon>
        <taxon>Fabaceae</taxon>
        <taxon>Papilionoideae</taxon>
        <taxon>50 kb inversion clade</taxon>
        <taxon>NPAAA clade</taxon>
        <taxon>indigoferoid/millettioid clade</taxon>
        <taxon>Phaseoleae</taxon>
        <taxon>Vigna</taxon>
    </lineage>
</organism>
<protein>
    <recommendedName>
        <fullName evidence="8">ACB domain-containing protein</fullName>
    </recommendedName>
</protein>
<evidence type="ECO:0000313" key="10">
    <source>
        <dbReference type="Proteomes" id="UP001374535"/>
    </source>
</evidence>
<evidence type="ECO:0000256" key="4">
    <source>
        <dbReference type="ARBA" id="ARBA00023043"/>
    </source>
</evidence>
<evidence type="ECO:0000256" key="1">
    <source>
        <dbReference type="ARBA" id="ARBA00004413"/>
    </source>
</evidence>
<dbReference type="Pfam" id="PF00023">
    <property type="entry name" value="Ank"/>
    <property type="match status" value="1"/>
</dbReference>
<dbReference type="SUPFAM" id="SSF48403">
    <property type="entry name" value="Ankyrin repeat"/>
    <property type="match status" value="1"/>
</dbReference>
<evidence type="ECO:0000256" key="7">
    <source>
        <dbReference type="SAM" id="Phobius"/>
    </source>
</evidence>
<dbReference type="AlphaFoldDB" id="A0AAQ3S9K3"/>
<dbReference type="PRINTS" id="PR00689">
    <property type="entry name" value="ACOABINDINGP"/>
</dbReference>
<dbReference type="InterPro" id="IPR000582">
    <property type="entry name" value="Acyl-CoA-binding_protein"/>
</dbReference>
<keyword evidence="7" id="KW-1133">Transmembrane helix</keyword>
<dbReference type="PROSITE" id="PS50297">
    <property type="entry name" value="ANK_REP_REGION"/>
    <property type="match status" value="2"/>
</dbReference>
<feature type="domain" description="ACB" evidence="8">
    <location>
        <begin position="104"/>
        <end position="194"/>
    </location>
</feature>
<dbReference type="PROSITE" id="PS51228">
    <property type="entry name" value="ACB_2"/>
    <property type="match status" value="1"/>
</dbReference>
<keyword evidence="7" id="KW-0472">Membrane</keyword>
<keyword evidence="10" id="KW-1185">Reference proteome</keyword>
<proteinExistence type="inferred from homology"/>
<keyword evidence="3" id="KW-0677">Repeat</keyword>
<dbReference type="Pfam" id="PF00887">
    <property type="entry name" value="ACBP"/>
    <property type="match status" value="1"/>
</dbReference>
<dbReference type="GO" id="GO:0005886">
    <property type="term" value="C:plasma membrane"/>
    <property type="evidence" value="ECO:0007669"/>
    <property type="project" value="UniProtKB-SubCell"/>
</dbReference>
<dbReference type="InterPro" id="IPR002110">
    <property type="entry name" value="Ankyrin_rpt"/>
</dbReference>
<dbReference type="Pfam" id="PF12796">
    <property type="entry name" value="Ank_2"/>
    <property type="match status" value="1"/>
</dbReference>
<evidence type="ECO:0000256" key="3">
    <source>
        <dbReference type="ARBA" id="ARBA00022737"/>
    </source>
</evidence>
<dbReference type="PRINTS" id="PR01415">
    <property type="entry name" value="ANKYRIN"/>
</dbReference>
<evidence type="ECO:0000256" key="5">
    <source>
        <dbReference type="ARBA" id="ARBA00023121"/>
    </source>
</evidence>
<dbReference type="PANTHER" id="PTHR24119">
    <property type="entry name" value="ACYL-COA-BINDING DOMAIN-CONTAINING PROTEIN 6"/>
    <property type="match status" value="1"/>
</dbReference>
<dbReference type="Proteomes" id="UP001374535">
    <property type="component" value="Chromosome 2"/>
</dbReference>
<feature type="transmembrane region" description="Helical" evidence="7">
    <location>
        <begin position="6"/>
        <end position="31"/>
    </location>
</feature>
<dbReference type="SMART" id="SM00248">
    <property type="entry name" value="ANK"/>
    <property type="match status" value="3"/>
</dbReference>
<dbReference type="SUPFAM" id="SSF47027">
    <property type="entry name" value="Acyl-CoA binding protein"/>
    <property type="match status" value="1"/>
</dbReference>
<comment type="subcellular location">
    <subcellularLocation>
        <location evidence="1">Cell membrane</location>
        <topology evidence="1">Peripheral membrane protein</topology>
        <orientation evidence="1">Cytoplasmic side</orientation>
    </subcellularLocation>
</comment>
<keyword evidence="7" id="KW-0812">Transmembrane</keyword>
<name>A0AAQ3S9K3_VIGMU</name>
<comment type="similarity">
    <text evidence="2">Belongs to the ACBP family.</text>
</comment>
<feature type="repeat" description="ANK" evidence="6">
    <location>
        <begin position="318"/>
        <end position="350"/>
    </location>
</feature>
<feature type="repeat" description="ANK" evidence="6">
    <location>
        <begin position="266"/>
        <end position="298"/>
    </location>
</feature>
<evidence type="ECO:0000313" key="9">
    <source>
        <dbReference type="EMBL" id="WVZ21528.1"/>
    </source>
</evidence>
<dbReference type="InterPro" id="IPR036770">
    <property type="entry name" value="Ankyrin_rpt-contain_sf"/>
</dbReference>
<evidence type="ECO:0000259" key="8">
    <source>
        <dbReference type="PROSITE" id="PS51228"/>
    </source>
</evidence>
<dbReference type="InterPro" id="IPR014352">
    <property type="entry name" value="FERM/acyl-CoA-bd_prot_sf"/>
</dbReference>
<dbReference type="PANTHER" id="PTHR24119:SF0">
    <property type="entry name" value="ACYL-COA-BINDING DOMAIN-CONTAINING PROTEIN 6"/>
    <property type="match status" value="1"/>
</dbReference>
<dbReference type="Gene3D" id="1.25.40.20">
    <property type="entry name" value="Ankyrin repeat-containing domain"/>
    <property type="match status" value="1"/>
</dbReference>
<dbReference type="EMBL" id="CP144699">
    <property type="protein sequence ID" value="WVZ21528.1"/>
    <property type="molecule type" value="Genomic_DNA"/>
</dbReference>
<reference evidence="9 10" key="1">
    <citation type="journal article" date="2023" name="Life. Sci Alliance">
        <title>Evolutionary insights into 3D genome organization and epigenetic landscape of Vigna mungo.</title>
        <authorList>
            <person name="Junaid A."/>
            <person name="Singh B."/>
            <person name="Bhatia S."/>
        </authorList>
    </citation>
    <scope>NUCLEOTIDE SEQUENCE [LARGE SCALE GENOMIC DNA]</scope>
    <source>
        <strain evidence="9">Urdbean</strain>
    </source>
</reference>
<dbReference type="GO" id="GO:0000062">
    <property type="term" value="F:fatty-acyl-CoA binding"/>
    <property type="evidence" value="ECO:0007669"/>
    <property type="project" value="InterPro"/>
</dbReference>
<dbReference type="Gene3D" id="1.20.80.10">
    <property type="match status" value="1"/>
</dbReference>
<keyword evidence="4 6" id="KW-0040">ANK repeat</keyword>
<keyword evidence="5" id="KW-0446">Lipid-binding</keyword>
<gene>
    <name evidence="9" type="ORF">V8G54_008850</name>
</gene>
<sequence length="371" mass="40507">MAEWQSLLQSIIVGLIFSYLLAKLISIVVSFKDDNLTVTRAATTTAAADRVESEAAKREDVVPDFAASLRLEEQSVVAEHGSVRNDSDGDYDDDDWEGVESTELDEAFSAATAFVAAAAADRLSQKVSSDLQLQLYGLYKIATEGPCSTPQPSPLKMTARAKWQAWQKLGAMPPEDAMQKYIDIVTELYPAWLDGSSLRSRSGDGAGSGSEAKGPMGPVFSTFVYEEEYGSDSQMEAIHGFAREGDMANLLKCIENGVSVNLKDSEGRTPLHWAVDRGHLNVTELLLSKNADVNAKLMILMSLPLSVDIMFSFLKDNDGQTALHYAVTCEREGIAEYLVKHKADINSKDNDGNSPRDICEPSWPCLQHVGK</sequence>
<evidence type="ECO:0000256" key="6">
    <source>
        <dbReference type="PROSITE-ProRule" id="PRU00023"/>
    </source>
</evidence>